<dbReference type="OrthoDB" id="9791143at2"/>
<sequence>MKIQYNLPCNIAQTLNIIGDKWSLLILHQLLIGRETYKEIQDGLEGIPTNLLSERLKSMETDELILRELYQSHPPRYKYTLTDKGFDLVDVFNSLMMWGEKHLNKCYKTVVHKNCGGKVQHRYYCPECGNYINSDELSVTNSIKDSEVKNG</sequence>
<keyword evidence="1" id="KW-0805">Transcription regulation</keyword>
<dbReference type="PROSITE" id="PS51118">
    <property type="entry name" value="HTH_HXLR"/>
    <property type="match status" value="1"/>
</dbReference>
<gene>
    <name evidence="5" type="ORF">LY60_00587</name>
</gene>
<name>A0A562JLV5_9FIRM</name>
<feature type="domain" description="HTH hxlR-type" evidence="4">
    <location>
        <begin position="9"/>
        <end position="107"/>
    </location>
</feature>
<dbReference type="InterPro" id="IPR036388">
    <property type="entry name" value="WH-like_DNA-bd_sf"/>
</dbReference>
<comment type="caution">
    <text evidence="5">The sequence shown here is derived from an EMBL/GenBank/DDBJ whole genome shotgun (WGS) entry which is preliminary data.</text>
</comment>
<organism evidence="5 6">
    <name type="scientific">Sedimentibacter saalensis</name>
    <dbReference type="NCBI Taxonomy" id="130788"/>
    <lineage>
        <taxon>Bacteria</taxon>
        <taxon>Bacillati</taxon>
        <taxon>Bacillota</taxon>
        <taxon>Tissierellia</taxon>
        <taxon>Sedimentibacter</taxon>
    </lineage>
</organism>
<accession>A0A562JLV5</accession>
<evidence type="ECO:0000256" key="1">
    <source>
        <dbReference type="ARBA" id="ARBA00023015"/>
    </source>
</evidence>
<dbReference type="Pfam" id="PF01638">
    <property type="entry name" value="HxlR"/>
    <property type="match status" value="1"/>
</dbReference>
<dbReference type="AlphaFoldDB" id="A0A562JLV5"/>
<evidence type="ECO:0000256" key="2">
    <source>
        <dbReference type="ARBA" id="ARBA00023125"/>
    </source>
</evidence>
<evidence type="ECO:0000313" key="6">
    <source>
        <dbReference type="Proteomes" id="UP000315343"/>
    </source>
</evidence>
<dbReference type="EMBL" id="VLKH01000001">
    <property type="protein sequence ID" value="TWH83965.1"/>
    <property type="molecule type" value="Genomic_DNA"/>
</dbReference>
<dbReference type="PANTHER" id="PTHR33204:SF18">
    <property type="entry name" value="TRANSCRIPTIONAL REGULATORY PROTEIN"/>
    <property type="match status" value="1"/>
</dbReference>
<dbReference type="RefSeq" id="WP_145079666.1">
    <property type="nucleotide sequence ID" value="NZ_DAMBUX010000006.1"/>
</dbReference>
<keyword evidence="2" id="KW-0238">DNA-binding</keyword>
<dbReference type="InterPro" id="IPR036390">
    <property type="entry name" value="WH_DNA-bd_sf"/>
</dbReference>
<evidence type="ECO:0000256" key="3">
    <source>
        <dbReference type="ARBA" id="ARBA00023163"/>
    </source>
</evidence>
<evidence type="ECO:0000313" key="5">
    <source>
        <dbReference type="EMBL" id="TWH83965.1"/>
    </source>
</evidence>
<dbReference type="PANTHER" id="PTHR33204">
    <property type="entry name" value="TRANSCRIPTIONAL REGULATOR, MARR FAMILY"/>
    <property type="match status" value="1"/>
</dbReference>
<protein>
    <submittedName>
        <fullName evidence="5">HxlR family transcriptional regulator</fullName>
    </submittedName>
</protein>
<dbReference type="InterPro" id="IPR002577">
    <property type="entry name" value="HTH_HxlR"/>
</dbReference>
<dbReference type="InterPro" id="IPR011991">
    <property type="entry name" value="ArsR-like_HTH"/>
</dbReference>
<evidence type="ECO:0000259" key="4">
    <source>
        <dbReference type="PROSITE" id="PS51118"/>
    </source>
</evidence>
<dbReference type="GO" id="GO:0003677">
    <property type="term" value="F:DNA binding"/>
    <property type="evidence" value="ECO:0007669"/>
    <property type="project" value="UniProtKB-KW"/>
</dbReference>
<reference evidence="5 6" key="1">
    <citation type="submission" date="2019-07" db="EMBL/GenBank/DDBJ databases">
        <title>Genomic Encyclopedia of Type Strains, Phase I: the one thousand microbial genomes (KMG-I) project.</title>
        <authorList>
            <person name="Kyrpides N."/>
        </authorList>
    </citation>
    <scope>NUCLEOTIDE SEQUENCE [LARGE SCALE GENOMIC DNA]</scope>
    <source>
        <strain evidence="5 6">DSM 13558</strain>
    </source>
</reference>
<keyword evidence="3" id="KW-0804">Transcription</keyword>
<dbReference type="SUPFAM" id="SSF46785">
    <property type="entry name" value="Winged helix' DNA-binding domain"/>
    <property type="match status" value="1"/>
</dbReference>
<keyword evidence="6" id="KW-1185">Reference proteome</keyword>
<dbReference type="Proteomes" id="UP000315343">
    <property type="component" value="Unassembled WGS sequence"/>
</dbReference>
<dbReference type="Gene3D" id="1.10.10.10">
    <property type="entry name" value="Winged helix-like DNA-binding domain superfamily/Winged helix DNA-binding domain"/>
    <property type="match status" value="1"/>
</dbReference>
<dbReference type="CDD" id="cd00090">
    <property type="entry name" value="HTH_ARSR"/>
    <property type="match status" value="1"/>
</dbReference>
<proteinExistence type="predicted"/>